<name>A0A1D9PYB2_SCLS1</name>
<evidence type="ECO:0000313" key="3">
    <source>
        <dbReference type="Proteomes" id="UP000177798"/>
    </source>
</evidence>
<evidence type="ECO:0000313" key="2">
    <source>
        <dbReference type="EMBL" id="APA07694.1"/>
    </source>
</evidence>
<feature type="region of interest" description="Disordered" evidence="1">
    <location>
        <begin position="23"/>
        <end position="67"/>
    </location>
</feature>
<feature type="compositionally biased region" description="Acidic residues" evidence="1">
    <location>
        <begin position="56"/>
        <end position="67"/>
    </location>
</feature>
<dbReference type="KEGG" id="ssl:SS1G_00754"/>
<protein>
    <submittedName>
        <fullName evidence="2">Uncharacterized protein</fullName>
    </submittedName>
</protein>
<sequence length="67" mass="7380">MGDIFVDRDPKEVGDKKRPVVEVPVGTDKPMAPPKKAKGVKKTAKGKSKEKVVKVEDDEEDCDDNDI</sequence>
<evidence type="ECO:0000256" key="1">
    <source>
        <dbReference type="SAM" id="MobiDB-lite"/>
    </source>
</evidence>
<dbReference type="AlphaFoldDB" id="A0A1D9PYB2"/>
<proteinExistence type="predicted"/>
<reference evidence="3" key="1">
    <citation type="journal article" date="2017" name="Genome Biol. Evol.">
        <title>The complete genome sequence of the phytopathogenic fungus Sclerotinia sclerotiorum reveals insights into the genome architecture of broad host range pathogens.</title>
        <authorList>
            <person name="Derbyshire M."/>
            <person name="Denton-Giles M."/>
            <person name="Hegedus D."/>
            <person name="Seifbarghy S."/>
            <person name="Rollins J."/>
            <person name="van Kan J."/>
            <person name="Seidl M.F."/>
            <person name="Faino L."/>
            <person name="Mbengue M."/>
            <person name="Navaud O."/>
            <person name="Raffaele S."/>
            <person name="Hammond-Kosack K."/>
            <person name="Heard S."/>
            <person name="Oliver R."/>
        </authorList>
    </citation>
    <scope>NUCLEOTIDE SEQUENCE [LARGE SCALE GENOMIC DNA]</scope>
    <source>
        <strain evidence="3">ATCC 18683 / 1980 / Ss-1</strain>
    </source>
</reference>
<feature type="compositionally biased region" description="Basic residues" evidence="1">
    <location>
        <begin position="35"/>
        <end position="46"/>
    </location>
</feature>
<dbReference type="RefSeq" id="XP_001598665.1">
    <property type="nucleotide sequence ID" value="XM_001598615.1"/>
</dbReference>
<dbReference type="VEuPathDB" id="FungiDB:sscle_03g024640"/>
<accession>A0A1D9PYB2</accession>
<dbReference type="Proteomes" id="UP000177798">
    <property type="component" value="Chromosome 3"/>
</dbReference>
<dbReference type="EMBL" id="CP017816">
    <property type="protein sequence ID" value="APA07694.1"/>
    <property type="molecule type" value="Genomic_DNA"/>
</dbReference>
<organism evidence="2 3">
    <name type="scientific">Sclerotinia sclerotiorum (strain ATCC 18683 / 1980 / Ss-1)</name>
    <name type="common">White mold</name>
    <name type="synonym">Whetzelinia sclerotiorum</name>
    <dbReference type="NCBI Taxonomy" id="665079"/>
    <lineage>
        <taxon>Eukaryota</taxon>
        <taxon>Fungi</taxon>
        <taxon>Dikarya</taxon>
        <taxon>Ascomycota</taxon>
        <taxon>Pezizomycotina</taxon>
        <taxon>Leotiomycetes</taxon>
        <taxon>Helotiales</taxon>
        <taxon>Sclerotiniaceae</taxon>
        <taxon>Sclerotinia</taxon>
    </lineage>
</organism>
<gene>
    <name evidence="2" type="ORF">sscle_03g024640</name>
</gene>